<dbReference type="OrthoDB" id="10543599at2759"/>
<evidence type="ECO:0000256" key="1">
    <source>
        <dbReference type="SAM" id="MobiDB-lite"/>
    </source>
</evidence>
<comment type="caution">
    <text evidence="2">The sequence shown here is derived from an EMBL/GenBank/DDBJ whole genome shotgun (WGS) entry which is preliminary data.</text>
</comment>
<dbReference type="Proteomes" id="UP001140510">
    <property type="component" value="Unassembled WGS sequence"/>
</dbReference>
<evidence type="ECO:0000313" key="2">
    <source>
        <dbReference type="EMBL" id="KAJ4401132.1"/>
    </source>
</evidence>
<protein>
    <submittedName>
        <fullName evidence="2">Uncharacterized protein</fullName>
    </submittedName>
</protein>
<evidence type="ECO:0000313" key="3">
    <source>
        <dbReference type="Proteomes" id="UP001140510"/>
    </source>
</evidence>
<sequence length="143" mass="16315">MRWPKSAIQTCHASQSTIWWAKRRDVDAYLIFIPGGLKYERDPSQEISGDDWYPEIEDDGAEKMVFPSASKAKKHIFASKNRDAFTTGLDNLVLNPELLSVYMGVDERWTAVDDWKKSRSRDGHQPPPGSTVRDQSDVDNMVI</sequence>
<gene>
    <name evidence="2" type="ORF">N0V91_008154</name>
</gene>
<reference evidence="2" key="1">
    <citation type="submission" date="2022-10" db="EMBL/GenBank/DDBJ databases">
        <title>Tapping the CABI collections for fungal endophytes: first genome assemblies for Collariella, Neodidymelliopsis, Ascochyta clinopodiicola, Didymella pomorum, Didymosphaeria variabile, Neocosmospora piperis and Neocucurbitaria cava.</title>
        <authorList>
            <person name="Hill R."/>
        </authorList>
    </citation>
    <scope>NUCLEOTIDE SEQUENCE</scope>
    <source>
        <strain evidence="2">IMI 355091</strain>
    </source>
</reference>
<feature type="region of interest" description="Disordered" evidence="1">
    <location>
        <begin position="114"/>
        <end position="143"/>
    </location>
</feature>
<accession>A0A9W8ZBW3</accession>
<name>A0A9W8ZBW3_9PLEO</name>
<dbReference type="EMBL" id="JAPEVA010000078">
    <property type="protein sequence ID" value="KAJ4401132.1"/>
    <property type="molecule type" value="Genomic_DNA"/>
</dbReference>
<proteinExistence type="predicted"/>
<keyword evidence="3" id="KW-1185">Reference proteome</keyword>
<dbReference type="AlphaFoldDB" id="A0A9W8ZBW3"/>
<feature type="compositionally biased region" description="Basic and acidic residues" evidence="1">
    <location>
        <begin position="114"/>
        <end position="124"/>
    </location>
</feature>
<organism evidence="2 3">
    <name type="scientific">Didymella pomorum</name>
    <dbReference type="NCBI Taxonomy" id="749634"/>
    <lineage>
        <taxon>Eukaryota</taxon>
        <taxon>Fungi</taxon>
        <taxon>Dikarya</taxon>
        <taxon>Ascomycota</taxon>
        <taxon>Pezizomycotina</taxon>
        <taxon>Dothideomycetes</taxon>
        <taxon>Pleosporomycetidae</taxon>
        <taxon>Pleosporales</taxon>
        <taxon>Pleosporineae</taxon>
        <taxon>Didymellaceae</taxon>
        <taxon>Didymella</taxon>
    </lineage>
</organism>